<dbReference type="GO" id="GO:0071555">
    <property type="term" value="P:cell wall organization"/>
    <property type="evidence" value="ECO:0007669"/>
    <property type="project" value="UniProtKB-KW"/>
</dbReference>
<comment type="similarity">
    <text evidence="1 2">Belongs to the MurCDEF family. MurE subfamily.</text>
</comment>
<keyword evidence="2" id="KW-0547">Nucleotide-binding</keyword>
<dbReference type="SUPFAM" id="SSF53244">
    <property type="entry name" value="MurD-like peptide ligases, peptide-binding domain"/>
    <property type="match status" value="1"/>
</dbReference>
<dbReference type="NCBIfam" id="TIGR01085">
    <property type="entry name" value="murE"/>
    <property type="match status" value="1"/>
</dbReference>
<dbReference type="EC" id="6.3.2.-" evidence="2"/>
<comment type="function">
    <text evidence="2">Catalyzes the addition of an amino acid to the nucleotide precursor UDP-N-acetylmuramoyl-L-alanyl-D-glutamate (UMAG) in the biosynthesis of bacterial cell-wall peptidoglycan.</text>
</comment>
<dbReference type="InterPro" id="IPR004101">
    <property type="entry name" value="Mur_ligase_C"/>
</dbReference>
<evidence type="ECO:0000256" key="2">
    <source>
        <dbReference type="HAMAP-Rule" id="MF_00208"/>
    </source>
</evidence>
<dbReference type="HAMAP" id="MF_00208">
    <property type="entry name" value="MurE"/>
    <property type="match status" value="1"/>
</dbReference>
<dbReference type="RefSeq" id="WP_038465179.1">
    <property type="nucleotide sequence ID" value="NZ_CP008941.1"/>
</dbReference>
<feature type="domain" description="Mur ligase central" evidence="5">
    <location>
        <begin position="107"/>
        <end position="308"/>
    </location>
</feature>
<keyword evidence="2 3" id="KW-0573">Peptidoglycan synthesis</keyword>
<dbReference type="Proteomes" id="UP000028926">
    <property type="component" value="Chromosome"/>
</dbReference>
<dbReference type="InterPro" id="IPR036565">
    <property type="entry name" value="Mur-like_cat_sf"/>
</dbReference>
<dbReference type="SUPFAM" id="SSF53623">
    <property type="entry name" value="MurD-like peptide ligases, catalytic domain"/>
    <property type="match status" value="1"/>
</dbReference>
<dbReference type="Pfam" id="PF08245">
    <property type="entry name" value="Mur_ligase_M"/>
    <property type="match status" value="1"/>
</dbReference>
<comment type="cofactor">
    <cofactor evidence="2">
        <name>Mg(2+)</name>
        <dbReference type="ChEBI" id="CHEBI:18420"/>
    </cofactor>
</comment>
<dbReference type="UniPathway" id="UPA00219"/>
<reference evidence="6 7" key="1">
    <citation type="submission" date="2014-07" db="EMBL/GenBank/DDBJ databases">
        <title>Comparative genomic insights into amoeba endosymbionts belonging to the families of Holosporaceae and Candidatus Midichloriaceae within Rickettsiales.</title>
        <authorList>
            <person name="Wang Z."/>
            <person name="Wu M."/>
        </authorList>
    </citation>
    <scope>NUCLEOTIDE SEQUENCE [LARGE SCALE GENOMIC DNA]</scope>
    <source>
        <strain evidence="6">PRA3</strain>
    </source>
</reference>
<dbReference type="HOGENOM" id="CLU_022291_3_1_5"/>
<evidence type="ECO:0000313" key="6">
    <source>
        <dbReference type="EMBL" id="AIK96615.1"/>
    </source>
</evidence>
<dbReference type="OrthoDB" id="9800958at2"/>
<dbReference type="GO" id="GO:0005737">
    <property type="term" value="C:cytoplasm"/>
    <property type="evidence" value="ECO:0007669"/>
    <property type="project" value="UniProtKB-SubCell"/>
</dbReference>
<dbReference type="STRING" id="91604.ID47_07605"/>
<dbReference type="AlphaFoldDB" id="A0A077B0Z5"/>
<feature type="binding site" evidence="2">
    <location>
        <begin position="154"/>
        <end position="155"/>
    </location>
    <ligand>
        <name>UDP-N-acetyl-alpha-D-muramoyl-L-alanyl-D-glutamate</name>
        <dbReference type="ChEBI" id="CHEBI:83900"/>
    </ligand>
</feature>
<comment type="subcellular location">
    <subcellularLocation>
        <location evidence="2 3">Cytoplasm</location>
    </subcellularLocation>
</comment>
<keyword evidence="2 3" id="KW-0133">Cell shape</keyword>
<dbReference type="PANTHER" id="PTHR23135:SF4">
    <property type="entry name" value="UDP-N-ACETYLMURAMOYL-L-ALANYL-D-GLUTAMATE--2,6-DIAMINOPIMELATE LIGASE MURE HOMOLOG, CHLOROPLASTIC"/>
    <property type="match status" value="1"/>
</dbReference>
<dbReference type="EMBL" id="CP008941">
    <property type="protein sequence ID" value="AIK96615.1"/>
    <property type="molecule type" value="Genomic_DNA"/>
</dbReference>
<keyword evidence="2" id="KW-0067">ATP-binding</keyword>
<dbReference type="Pfam" id="PF02875">
    <property type="entry name" value="Mur_ligase_C"/>
    <property type="match status" value="1"/>
</dbReference>
<comment type="PTM">
    <text evidence="2">Carboxylation is probably crucial for Mg(2+) binding and, consequently, for the gamma-phosphate positioning of ATP.</text>
</comment>
<protein>
    <recommendedName>
        <fullName evidence="2">UDP-N-acetylmuramyl-tripeptide synthetase</fullName>
        <ecNumber evidence="2">6.3.2.-</ecNumber>
    </recommendedName>
    <alternativeName>
        <fullName evidence="2">UDP-MurNAc-tripeptide synthetase</fullName>
    </alternativeName>
</protein>
<dbReference type="KEGG" id="paca:ID47_07605"/>
<keyword evidence="2" id="KW-0436">Ligase</keyword>
<evidence type="ECO:0000259" key="5">
    <source>
        <dbReference type="Pfam" id="PF08245"/>
    </source>
</evidence>
<organism evidence="6 7">
    <name type="scientific">Candidatus Odyssella acanthamoebae</name>
    <dbReference type="NCBI Taxonomy" id="91604"/>
    <lineage>
        <taxon>Bacteria</taxon>
        <taxon>Pseudomonadati</taxon>
        <taxon>Pseudomonadota</taxon>
        <taxon>Alphaproteobacteria</taxon>
        <taxon>Holosporales</taxon>
        <taxon>Candidatus Paracaedibacteraceae</taxon>
        <taxon>Candidatus Odyssella</taxon>
    </lineage>
</organism>
<dbReference type="PANTHER" id="PTHR23135">
    <property type="entry name" value="MUR LIGASE FAMILY MEMBER"/>
    <property type="match status" value="1"/>
</dbReference>
<dbReference type="GO" id="GO:0008360">
    <property type="term" value="P:regulation of cell shape"/>
    <property type="evidence" value="ECO:0007669"/>
    <property type="project" value="UniProtKB-KW"/>
</dbReference>
<feature type="binding site" evidence="2">
    <location>
        <begin position="109"/>
        <end position="115"/>
    </location>
    <ligand>
        <name>ATP</name>
        <dbReference type="ChEBI" id="CHEBI:30616"/>
    </ligand>
</feature>
<sequence>MKLKSLIKSIALSTFGELDVVDIKLSANTVNRGDLFVCLEELNIPHIEDEVRTASFRGASCIILAVPLKSLITFNKIPIFKVDNIRKLLSEMASNFYPSSIPNIIGVTGTYGKTSTVSFIRQLLNSLDYNVGSLGTLGLWIKETELGSFPRIMTTPPAIYIHYILHYLSARRVDYFAMEVTSHGLDRHRLDDVLFKVGLFTNFGASHLDYHQSMEHYYASKRKFFSEVLEPSAVGVFNSEQSWSNDILSICRDRRIKSVLIGKDLRVEHSVVNSEGTELTINCFGEKKNIHIPFISTFQTENILFSIGSLIGLNKDIGLVLDSVSKLKSVEGRMELVCSKNGAPIFVDFAHRPETFEKIFQPLKEQGKNIVLVFGCGGGGNKECRTLLGKIAAKYATRVIVTDDNARNEDPRQIRRMILQGCPKAIEIPDRRNAIYTALEGLTENDVCIVAGRGSEEIQVIKGKEIAFNDKAEILKALSTIDFTLTS</sequence>
<evidence type="ECO:0000313" key="7">
    <source>
        <dbReference type="Proteomes" id="UP000028926"/>
    </source>
</evidence>
<keyword evidence="2 3" id="KW-0961">Cell wall biogenesis/degradation</keyword>
<keyword evidence="2 3" id="KW-0131">Cell cycle</keyword>
<dbReference type="GO" id="GO:0005524">
    <property type="term" value="F:ATP binding"/>
    <property type="evidence" value="ECO:0007669"/>
    <property type="project" value="UniProtKB-UniRule"/>
</dbReference>
<dbReference type="Gene3D" id="3.90.190.20">
    <property type="entry name" value="Mur ligase, C-terminal domain"/>
    <property type="match status" value="1"/>
</dbReference>
<name>A0A077B0Z5_9PROT</name>
<dbReference type="Gene3D" id="3.40.1190.10">
    <property type="entry name" value="Mur-like, catalytic domain"/>
    <property type="match status" value="1"/>
</dbReference>
<dbReference type="InterPro" id="IPR036615">
    <property type="entry name" value="Mur_ligase_C_dom_sf"/>
</dbReference>
<dbReference type="eggNOG" id="COG0769">
    <property type="taxonomic scope" value="Bacteria"/>
</dbReference>
<dbReference type="Gene3D" id="3.40.1390.10">
    <property type="entry name" value="MurE/MurF, N-terminal domain"/>
    <property type="match status" value="1"/>
</dbReference>
<dbReference type="GO" id="GO:0016881">
    <property type="term" value="F:acid-amino acid ligase activity"/>
    <property type="evidence" value="ECO:0007669"/>
    <property type="project" value="UniProtKB-UniRule"/>
</dbReference>
<feature type="binding site" evidence="2">
    <location>
        <position position="189"/>
    </location>
    <ligand>
        <name>UDP-N-acetyl-alpha-D-muramoyl-L-alanyl-D-glutamate</name>
        <dbReference type="ChEBI" id="CHEBI:83900"/>
    </ligand>
</feature>
<keyword evidence="7" id="KW-1185">Reference proteome</keyword>
<keyword evidence="2" id="KW-0963">Cytoplasm</keyword>
<dbReference type="GO" id="GO:0009252">
    <property type="term" value="P:peptidoglycan biosynthetic process"/>
    <property type="evidence" value="ECO:0007669"/>
    <property type="project" value="UniProtKB-UniRule"/>
</dbReference>
<dbReference type="InterPro" id="IPR013221">
    <property type="entry name" value="Mur_ligase_cen"/>
</dbReference>
<feature type="binding site" evidence="2">
    <location>
        <position position="25"/>
    </location>
    <ligand>
        <name>UDP-N-acetyl-alpha-D-muramoyl-L-alanyl-D-glutamate</name>
        <dbReference type="ChEBI" id="CHEBI:83900"/>
    </ligand>
</feature>
<keyword evidence="2 3" id="KW-0132">Cell division</keyword>
<comment type="caution">
    <text evidence="2">Lacks conserved residue(s) required for the propagation of feature annotation.</text>
</comment>
<comment type="pathway">
    <text evidence="2 3">Cell wall biogenesis; peptidoglycan biosynthesis.</text>
</comment>
<dbReference type="GO" id="GO:0051301">
    <property type="term" value="P:cell division"/>
    <property type="evidence" value="ECO:0007669"/>
    <property type="project" value="UniProtKB-KW"/>
</dbReference>
<evidence type="ECO:0000256" key="1">
    <source>
        <dbReference type="ARBA" id="ARBA00005898"/>
    </source>
</evidence>
<feature type="binding site" evidence="2">
    <location>
        <position position="181"/>
    </location>
    <ligand>
        <name>UDP-N-acetyl-alpha-D-muramoyl-L-alanyl-D-glutamate</name>
        <dbReference type="ChEBI" id="CHEBI:83900"/>
    </ligand>
</feature>
<keyword evidence="2" id="KW-0460">Magnesium</keyword>
<gene>
    <name evidence="2" type="primary">murE</name>
    <name evidence="6" type="ORF">ID47_07605</name>
</gene>
<feature type="domain" description="Mur ligase C-terminal" evidence="4">
    <location>
        <begin position="332"/>
        <end position="454"/>
    </location>
</feature>
<proteinExistence type="inferred from homology"/>
<dbReference type="InterPro" id="IPR005761">
    <property type="entry name" value="UDP-N-AcMur-Glu-dNH2Pim_ligase"/>
</dbReference>
<accession>A0A077B0Z5</accession>
<feature type="modified residue" description="N6-carboxylysine" evidence="2">
    <location>
        <position position="221"/>
    </location>
</feature>
<evidence type="ECO:0000259" key="4">
    <source>
        <dbReference type="Pfam" id="PF02875"/>
    </source>
</evidence>
<evidence type="ECO:0000256" key="3">
    <source>
        <dbReference type="RuleBase" id="RU004135"/>
    </source>
</evidence>
<dbReference type="GO" id="GO:0000287">
    <property type="term" value="F:magnesium ion binding"/>
    <property type="evidence" value="ECO:0007669"/>
    <property type="project" value="UniProtKB-UniRule"/>
</dbReference>